<feature type="region of interest" description="Disordered" evidence="8">
    <location>
        <begin position="276"/>
        <end position="335"/>
    </location>
</feature>
<evidence type="ECO:0000256" key="4">
    <source>
        <dbReference type="ARBA" id="ARBA00022771"/>
    </source>
</evidence>
<feature type="domain" description="C2H2-type" evidence="9">
    <location>
        <begin position="166"/>
        <end position="193"/>
    </location>
</feature>
<dbReference type="SMART" id="SM00355">
    <property type="entry name" value="ZnF_C2H2"/>
    <property type="match status" value="3"/>
</dbReference>
<evidence type="ECO:0000256" key="2">
    <source>
        <dbReference type="ARBA" id="ARBA00022723"/>
    </source>
</evidence>
<keyword evidence="5" id="KW-0862">Zinc</keyword>
<evidence type="ECO:0000256" key="1">
    <source>
        <dbReference type="ARBA" id="ARBA00004123"/>
    </source>
</evidence>
<feature type="region of interest" description="Disordered" evidence="8">
    <location>
        <begin position="26"/>
        <end position="54"/>
    </location>
</feature>
<dbReference type="InterPro" id="IPR050826">
    <property type="entry name" value="Krueppel_C2H2_ZnFinger"/>
</dbReference>
<dbReference type="Gene3D" id="3.30.160.60">
    <property type="entry name" value="Classic Zinc Finger"/>
    <property type="match status" value="3"/>
</dbReference>
<reference evidence="10" key="1">
    <citation type="submission" date="2013-11" db="EMBL/GenBank/DDBJ databases">
        <authorList>
            <person name="Sternberg P."/>
            <person name="Dillman A."/>
            <person name="Macchietto M."/>
        </authorList>
    </citation>
    <scope>NUCLEOTIDE SEQUENCE</scope>
    <source>
        <strain evidence="10">ALL</strain>
    </source>
</reference>
<sequence>MEVHQHIHHLHHPHFADYHIKTEMDLTDPSGMSPGKTIKNESTSSSSCSSEKSEHLYEENLFDMATVTPNSGMPTPNGGAMTIHLTQSAPIRGSGKSSNSSKSERPKADAPGVDCITGDDQDCLVSGLGQQTSQGEKGKLRRVSDKMVLGRSAKYRALTADRKRPYPCNLCPSKFGSKMELEEHQNSHTGQKPFECDVCKSRFNRRSTLWNHKRIHSDAKPFVCPVCQMTFKWKNSLKCHKEMHLRKNESSEAIQNSDLRQLTYATAAKRKLLEAEEANGTASTSSSTALITTTQSKKKAKGSIHTATAAPPPAAAQNGGRNGSAAIPSSTSSMSSLPLCMPTTTASSCSGQMPLTSHHHNLHQPLNANVLLGPPSDHQFDLLDTQGIDTLVNNTNNSILMQAICNGDMIDPNAIDLNQLDLRSRQATSQLLSQFEDSSNMFGGHLLDTKPDISYSQAQSIMQNGAMQSPMGASTAPSALNVRIPLLNTMIGGDIGLHLNHFHNGNNRLQQQQHMHHLATSPDYASLHCGDNLHAQQSPPKQSSHFNIPPASAQNELVLNQPVPSYHQQMDPSLLMSANQCQQTADYMPNFEFTLPYSAGGIQSENDACAMNHGSQALAHPVPLQMPQSGNQRQQQDKELPFDKW</sequence>
<gene>
    <name evidence="10" type="ORF">L596_015433</name>
</gene>
<dbReference type="STRING" id="34508.A0A4V6A342"/>
<evidence type="ECO:0000256" key="5">
    <source>
        <dbReference type="ARBA" id="ARBA00022833"/>
    </source>
</evidence>
<dbReference type="InterPro" id="IPR013087">
    <property type="entry name" value="Znf_C2H2_type"/>
</dbReference>
<dbReference type="GO" id="GO:0008270">
    <property type="term" value="F:zinc ion binding"/>
    <property type="evidence" value="ECO:0007669"/>
    <property type="project" value="UniProtKB-KW"/>
</dbReference>
<evidence type="ECO:0000256" key="8">
    <source>
        <dbReference type="SAM" id="MobiDB-lite"/>
    </source>
</evidence>
<proteinExistence type="predicted"/>
<accession>A0A4V6A342</accession>
<feature type="compositionally biased region" description="Low complexity" evidence="8">
    <location>
        <begin position="41"/>
        <end position="50"/>
    </location>
</feature>
<dbReference type="GO" id="GO:0005634">
    <property type="term" value="C:nucleus"/>
    <property type="evidence" value="ECO:0007669"/>
    <property type="project" value="UniProtKB-SubCell"/>
</dbReference>
<dbReference type="OrthoDB" id="6077919at2759"/>
<feature type="compositionally biased region" description="Basic and acidic residues" evidence="8">
    <location>
        <begin position="635"/>
        <end position="645"/>
    </location>
</feature>
<keyword evidence="3" id="KW-0677">Repeat</keyword>
<dbReference type="PANTHER" id="PTHR24377">
    <property type="entry name" value="IP01015P-RELATED"/>
    <property type="match status" value="1"/>
</dbReference>
<keyword evidence="4 7" id="KW-0863">Zinc-finger</keyword>
<evidence type="ECO:0000256" key="3">
    <source>
        <dbReference type="ARBA" id="ARBA00022737"/>
    </source>
</evidence>
<keyword evidence="6" id="KW-0539">Nucleus</keyword>
<evidence type="ECO:0000256" key="7">
    <source>
        <dbReference type="PROSITE-ProRule" id="PRU00042"/>
    </source>
</evidence>
<reference evidence="10" key="3">
    <citation type="journal article" date="2019" name="G3 (Bethesda)">
        <title>Hybrid Assembly of the Genome of the Entomopathogenic Nematode Steinernema carpocapsae Identifies the X-Chromosome.</title>
        <authorList>
            <person name="Serra L."/>
            <person name="Macchietto M."/>
            <person name="Macias-Munoz A."/>
            <person name="McGill C.J."/>
            <person name="Rodriguez I.M."/>
            <person name="Rodriguez B."/>
            <person name="Murad R."/>
            <person name="Mortazavi A."/>
        </authorList>
    </citation>
    <scope>NUCLEOTIDE SEQUENCE</scope>
    <source>
        <strain evidence="10">ALL</strain>
    </source>
</reference>
<feature type="region of interest" description="Disordered" evidence="8">
    <location>
        <begin position="623"/>
        <end position="645"/>
    </location>
</feature>
<dbReference type="AlphaFoldDB" id="A0A4V6A342"/>
<reference evidence="10" key="2">
    <citation type="journal article" date="2015" name="Genome Biol.">
        <title>Comparative genomics of Steinernema reveals deeply conserved gene regulatory networks.</title>
        <authorList>
            <person name="Dillman A.R."/>
            <person name="Macchietto M."/>
            <person name="Porter C.F."/>
            <person name="Rogers A."/>
            <person name="Williams B."/>
            <person name="Antoshechkin I."/>
            <person name="Lee M.M."/>
            <person name="Goodwin Z."/>
            <person name="Lu X."/>
            <person name="Lewis E.E."/>
            <person name="Goodrich-Blair H."/>
            <person name="Stock S.P."/>
            <person name="Adams B.J."/>
            <person name="Sternberg P.W."/>
            <person name="Mortazavi A."/>
        </authorList>
    </citation>
    <scope>NUCLEOTIDE SEQUENCE [LARGE SCALE GENOMIC DNA]</scope>
    <source>
        <strain evidence="10">ALL</strain>
    </source>
</reference>
<dbReference type="PROSITE" id="PS50157">
    <property type="entry name" value="ZINC_FINGER_C2H2_2"/>
    <property type="match status" value="3"/>
</dbReference>
<name>A0A4V6A342_STECR</name>
<evidence type="ECO:0000313" key="10">
    <source>
        <dbReference type="EMBL" id="TKR81585.1"/>
    </source>
</evidence>
<dbReference type="EMBL" id="AZBU02000004">
    <property type="protein sequence ID" value="TKR81585.1"/>
    <property type="molecule type" value="Genomic_DNA"/>
</dbReference>
<feature type="domain" description="C2H2-type" evidence="9">
    <location>
        <begin position="222"/>
        <end position="249"/>
    </location>
</feature>
<protein>
    <recommendedName>
        <fullName evidence="9">C2H2-type domain-containing protein</fullName>
    </recommendedName>
</protein>
<organism evidence="10">
    <name type="scientific">Steinernema carpocapsae</name>
    <name type="common">Entomopathogenic nematode</name>
    <dbReference type="NCBI Taxonomy" id="34508"/>
    <lineage>
        <taxon>Eukaryota</taxon>
        <taxon>Metazoa</taxon>
        <taxon>Ecdysozoa</taxon>
        <taxon>Nematoda</taxon>
        <taxon>Chromadorea</taxon>
        <taxon>Rhabditida</taxon>
        <taxon>Tylenchina</taxon>
        <taxon>Panagrolaimomorpha</taxon>
        <taxon>Strongyloidoidea</taxon>
        <taxon>Steinernematidae</taxon>
        <taxon>Steinernema</taxon>
    </lineage>
</organism>
<dbReference type="PROSITE" id="PS00028">
    <property type="entry name" value="ZINC_FINGER_C2H2_1"/>
    <property type="match status" value="3"/>
</dbReference>
<feature type="compositionally biased region" description="Low complexity" evidence="8">
    <location>
        <begin position="281"/>
        <end position="295"/>
    </location>
</feature>
<dbReference type="FunFam" id="3.30.160.60:FF:001666">
    <property type="entry name" value="MDS1 and EVI1 complex locus"/>
    <property type="match status" value="1"/>
</dbReference>
<keyword evidence="2" id="KW-0479">Metal-binding</keyword>
<feature type="region of interest" description="Disordered" evidence="8">
    <location>
        <begin position="90"/>
        <end position="114"/>
    </location>
</feature>
<dbReference type="InterPro" id="IPR036236">
    <property type="entry name" value="Znf_C2H2_sf"/>
</dbReference>
<feature type="domain" description="C2H2-type" evidence="9">
    <location>
        <begin position="194"/>
        <end position="221"/>
    </location>
</feature>
<evidence type="ECO:0000259" key="9">
    <source>
        <dbReference type="PROSITE" id="PS50157"/>
    </source>
</evidence>
<dbReference type="FunFam" id="3.30.160.60:FF:001729">
    <property type="entry name" value="Zinc finger protein 337"/>
    <property type="match status" value="1"/>
</dbReference>
<dbReference type="SUPFAM" id="SSF57667">
    <property type="entry name" value="beta-beta-alpha zinc fingers"/>
    <property type="match status" value="2"/>
</dbReference>
<feature type="compositionally biased region" description="Polar residues" evidence="8">
    <location>
        <begin position="534"/>
        <end position="549"/>
    </location>
</feature>
<comment type="subcellular location">
    <subcellularLocation>
        <location evidence="1">Nucleus</location>
    </subcellularLocation>
</comment>
<comment type="caution">
    <text evidence="10">The sequence shown here is derived from an EMBL/GenBank/DDBJ whole genome shotgun (WGS) entry which is preliminary data.</text>
</comment>
<feature type="region of interest" description="Disordered" evidence="8">
    <location>
        <begin position="528"/>
        <end position="549"/>
    </location>
</feature>
<dbReference type="Pfam" id="PF00096">
    <property type="entry name" value="zf-C2H2"/>
    <property type="match status" value="1"/>
</dbReference>
<evidence type="ECO:0000256" key="6">
    <source>
        <dbReference type="ARBA" id="ARBA00023242"/>
    </source>
</evidence>